<gene>
    <name evidence="1" type="ORF">CK203_092659</name>
</gene>
<organism evidence="1 2">
    <name type="scientific">Vitis vinifera</name>
    <name type="common">Grape</name>
    <dbReference type="NCBI Taxonomy" id="29760"/>
    <lineage>
        <taxon>Eukaryota</taxon>
        <taxon>Viridiplantae</taxon>
        <taxon>Streptophyta</taxon>
        <taxon>Embryophyta</taxon>
        <taxon>Tracheophyta</taxon>
        <taxon>Spermatophyta</taxon>
        <taxon>Magnoliopsida</taxon>
        <taxon>eudicotyledons</taxon>
        <taxon>Gunneridae</taxon>
        <taxon>Pentapetalae</taxon>
        <taxon>rosids</taxon>
        <taxon>Vitales</taxon>
        <taxon>Vitaceae</taxon>
        <taxon>Viteae</taxon>
        <taxon>Vitis</taxon>
    </lineage>
</organism>
<accession>A0A438ENQ3</accession>
<reference evidence="1 2" key="1">
    <citation type="journal article" date="2018" name="PLoS Genet.">
        <title>Population sequencing reveals clonal diversity and ancestral inbreeding in the grapevine cultivar Chardonnay.</title>
        <authorList>
            <person name="Roach M.J."/>
            <person name="Johnson D.L."/>
            <person name="Bohlmann J."/>
            <person name="van Vuuren H.J."/>
            <person name="Jones S.J."/>
            <person name="Pretorius I.S."/>
            <person name="Schmidt S.A."/>
            <person name="Borneman A.R."/>
        </authorList>
    </citation>
    <scope>NUCLEOTIDE SEQUENCE [LARGE SCALE GENOMIC DNA]</scope>
    <source>
        <strain evidence="2">cv. Chardonnay</strain>
        <tissue evidence="1">Leaf</tissue>
    </source>
</reference>
<comment type="caution">
    <text evidence="1">The sequence shown here is derived from an EMBL/GenBank/DDBJ whole genome shotgun (WGS) entry which is preliminary data.</text>
</comment>
<evidence type="ECO:0000313" key="2">
    <source>
        <dbReference type="Proteomes" id="UP000288805"/>
    </source>
</evidence>
<dbReference type="PANTHER" id="PTHR34121">
    <property type="entry name" value="MYOSIN-11"/>
    <property type="match status" value="1"/>
</dbReference>
<dbReference type="PANTHER" id="PTHR34121:SF1">
    <property type="entry name" value="FILAMIN-A-INTERACTING PROTEIN 1"/>
    <property type="match status" value="1"/>
</dbReference>
<proteinExistence type="predicted"/>
<dbReference type="Proteomes" id="UP000288805">
    <property type="component" value="Unassembled WGS sequence"/>
</dbReference>
<evidence type="ECO:0000313" key="1">
    <source>
        <dbReference type="EMBL" id="RVW49376.1"/>
    </source>
</evidence>
<name>A0A438ENQ3_VITVI</name>
<dbReference type="EMBL" id="QGNW01001228">
    <property type="protein sequence ID" value="RVW49376.1"/>
    <property type="molecule type" value="Genomic_DNA"/>
</dbReference>
<sequence length="245" mass="27018">MRVGWGLLTCTHSCCKGFCPRIAKGGDCECLARLAIPDKIPKCLLTRLSYSYSDYLTLKTKTLLRGQEEAEIELGADSKCAPKGEAENEGPWFLISSEVFHVKNLSVDAYIVACGCFIKVRIDAEASSLKKKLDGMSLSGKPSSEGHLETSEETTVAAIEPGIKWKGKNMNLITQFFQQALKEALVQIRVCSRLEGLLLKKKFLNSGDSPEVHAQKIHGHAFADPIVNVSGSQEFRGRKEKRWGL</sequence>
<protein>
    <submittedName>
        <fullName evidence="1">Uncharacterized protein</fullName>
    </submittedName>
</protein>
<dbReference type="AlphaFoldDB" id="A0A438ENQ3"/>